<dbReference type="PANTHER" id="PTHR43462">
    <property type="entry name" value="ALANYL-TRNA EDITING PROTEIN"/>
    <property type="match status" value="1"/>
</dbReference>
<evidence type="ECO:0000313" key="4">
    <source>
        <dbReference type="Proteomes" id="UP000554054"/>
    </source>
</evidence>
<organism evidence="3 4">
    <name type="scientific">Janibacter cremeus</name>
    <dbReference type="NCBI Taxonomy" id="1285192"/>
    <lineage>
        <taxon>Bacteria</taxon>
        <taxon>Bacillati</taxon>
        <taxon>Actinomycetota</taxon>
        <taxon>Actinomycetes</taxon>
        <taxon>Micrococcales</taxon>
        <taxon>Intrasporangiaceae</taxon>
        <taxon>Janibacter</taxon>
    </lineage>
</organism>
<reference evidence="3 4" key="1">
    <citation type="submission" date="2020-07" db="EMBL/GenBank/DDBJ databases">
        <title>Sequencing the genomes of 1000 actinobacteria strains.</title>
        <authorList>
            <person name="Klenk H.-P."/>
        </authorList>
    </citation>
    <scope>NUCLEOTIDE SEQUENCE [LARGE SCALE GENOMIC DNA]</scope>
    <source>
        <strain evidence="3 4">DSM 26154</strain>
    </source>
</reference>
<evidence type="ECO:0000259" key="2">
    <source>
        <dbReference type="SMART" id="SM00863"/>
    </source>
</evidence>
<dbReference type="GO" id="GO:0043039">
    <property type="term" value="P:tRNA aminoacylation"/>
    <property type="evidence" value="ECO:0007669"/>
    <property type="project" value="InterPro"/>
</dbReference>
<dbReference type="AlphaFoldDB" id="A0A852VMX1"/>
<dbReference type="SUPFAM" id="SSF55186">
    <property type="entry name" value="ThrRS/AlaRS common domain"/>
    <property type="match status" value="1"/>
</dbReference>
<dbReference type="Gene3D" id="3.30.980.10">
    <property type="entry name" value="Threonyl-trna Synthetase, Chain A, domain 2"/>
    <property type="match status" value="1"/>
</dbReference>
<feature type="domain" description="Threonyl/alanyl tRNA synthetase SAD" evidence="2">
    <location>
        <begin position="172"/>
        <end position="215"/>
    </location>
</feature>
<gene>
    <name evidence="3" type="ORF">BJY20_001799</name>
</gene>
<comment type="caution">
    <text evidence="3">The sequence shown here is derived from an EMBL/GenBank/DDBJ whole genome shotgun (WGS) entry which is preliminary data.</text>
</comment>
<dbReference type="RefSeq" id="WP_185991223.1">
    <property type="nucleotide sequence ID" value="NZ_JACCAE010000001.1"/>
</dbReference>
<accession>A0A852VMX1</accession>
<dbReference type="InterPro" id="IPR051335">
    <property type="entry name" value="Alanyl-tRNA_Editing_Enzymes"/>
</dbReference>
<comment type="cofactor">
    <cofactor evidence="1">
        <name>Zn(2+)</name>
        <dbReference type="ChEBI" id="CHEBI:29105"/>
    </cofactor>
</comment>
<keyword evidence="4" id="KW-1185">Reference proteome</keyword>
<dbReference type="InterPro" id="IPR012947">
    <property type="entry name" value="tRNA_SAD"/>
</dbReference>
<dbReference type="Proteomes" id="UP000554054">
    <property type="component" value="Unassembled WGS sequence"/>
</dbReference>
<proteinExistence type="predicted"/>
<dbReference type="EMBL" id="JACCAE010000001">
    <property type="protein sequence ID" value="NYF98407.1"/>
    <property type="molecule type" value="Genomic_DNA"/>
</dbReference>
<dbReference type="Gene3D" id="2.40.30.130">
    <property type="match status" value="1"/>
</dbReference>
<dbReference type="SMART" id="SM00863">
    <property type="entry name" value="tRNA_SAD"/>
    <property type="match status" value="1"/>
</dbReference>
<dbReference type="InterPro" id="IPR018163">
    <property type="entry name" value="Thr/Ala-tRNA-synth_IIc_edit"/>
</dbReference>
<protein>
    <submittedName>
        <fullName evidence="3">Ser-tRNA(Ala) deacylase AlaX</fullName>
    </submittedName>
</protein>
<evidence type="ECO:0000313" key="3">
    <source>
        <dbReference type="EMBL" id="NYF98407.1"/>
    </source>
</evidence>
<evidence type="ECO:0000256" key="1">
    <source>
        <dbReference type="ARBA" id="ARBA00001947"/>
    </source>
</evidence>
<sequence length="220" mass="23625">MEQHRRYWEDTYLFDVDTQVVAVREEPAPGIAVRDGIVHPKGGGQPDDIATVEMRPVSVSKDAETVWLHPEGALPAIGDVVHVAIDPEVRRRHAALHSAGHLLDACVAPLGFVNVGLSHTPGQAFLLYDVNGGTLPDGEEAKTALIETLLARAHELVGADLPYGAEIDADGVRRVTIEGLQSDPCGGTHVRTTGDLTGIEITRVRTKKGQLKLSYTAEHA</sequence>
<dbReference type="PANTHER" id="PTHR43462:SF2">
    <property type="entry name" value="THREONYL AND ALANYL TRNA SYNTHETASE SECOND ADDITIONAL DOMAIN-CONTAINING PROTEIN"/>
    <property type="match status" value="1"/>
</dbReference>
<name>A0A852VMX1_9MICO</name>
<dbReference type="Pfam" id="PF07973">
    <property type="entry name" value="tRNA_SAD"/>
    <property type="match status" value="1"/>
</dbReference>
<dbReference type="GO" id="GO:0005524">
    <property type="term" value="F:ATP binding"/>
    <property type="evidence" value="ECO:0007669"/>
    <property type="project" value="InterPro"/>
</dbReference>
<dbReference type="GO" id="GO:0004812">
    <property type="term" value="F:aminoacyl-tRNA ligase activity"/>
    <property type="evidence" value="ECO:0007669"/>
    <property type="project" value="InterPro"/>
</dbReference>